<dbReference type="InterPro" id="IPR027397">
    <property type="entry name" value="Catenin-bd_sf"/>
</dbReference>
<dbReference type="SUPFAM" id="SSF49313">
    <property type="entry name" value="Cadherin-like"/>
    <property type="match status" value="6"/>
</dbReference>
<evidence type="ECO:0000256" key="14">
    <source>
        <dbReference type="PROSITE-ProRule" id="PRU00043"/>
    </source>
</evidence>
<dbReference type="Pfam" id="PF00028">
    <property type="entry name" value="Cadherin"/>
    <property type="match status" value="4"/>
</dbReference>
<evidence type="ECO:0000256" key="1">
    <source>
        <dbReference type="ARBA" id="ARBA00004251"/>
    </source>
</evidence>
<dbReference type="Gene3D" id="2.60.40.60">
    <property type="entry name" value="Cadherins"/>
    <property type="match status" value="6"/>
</dbReference>
<reference evidence="20 21" key="1">
    <citation type="submission" date="2024-01" db="EMBL/GenBank/DDBJ databases">
        <authorList>
            <person name="Alioto T."/>
            <person name="Alioto T."/>
            <person name="Gomez Garrido J."/>
        </authorList>
    </citation>
    <scope>NUCLEOTIDE SEQUENCE [LARGE SCALE GENOMIC DNA]</scope>
</reference>
<evidence type="ECO:0000256" key="13">
    <source>
        <dbReference type="ARBA" id="ARBA00023180"/>
    </source>
</evidence>
<dbReference type="PROSITE" id="PS50268">
    <property type="entry name" value="CADHERIN_2"/>
    <property type="match status" value="4"/>
</dbReference>
<keyword evidence="5" id="KW-0479">Metal-binding</keyword>
<dbReference type="GO" id="GO:0034332">
    <property type="term" value="P:adherens junction organization"/>
    <property type="evidence" value="ECO:0007669"/>
    <property type="project" value="TreeGrafter"/>
</dbReference>
<evidence type="ECO:0000256" key="12">
    <source>
        <dbReference type="ARBA" id="ARBA00023136"/>
    </source>
</evidence>
<keyword evidence="3" id="KW-1003">Cell membrane</keyword>
<evidence type="ECO:0000313" key="21">
    <source>
        <dbReference type="Proteomes" id="UP001314229"/>
    </source>
</evidence>
<evidence type="ECO:0000256" key="9">
    <source>
        <dbReference type="ARBA" id="ARBA00022889"/>
    </source>
</evidence>
<evidence type="ECO:0000256" key="2">
    <source>
        <dbReference type="ARBA" id="ARBA00004568"/>
    </source>
</evidence>
<dbReference type="GO" id="GO:0055113">
    <property type="term" value="P:epiboly involved in gastrulation with mouth forming second"/>
    <property type="evidence" value="ECO:0007669"/>
    <property type="project" value="UniProtKB-ARBA"/>
</dbReference>
<dbReference type="InterPro" id="IPR020894">
    <property type="entry name" value="Cadherin_CS"/>
</dbReference>
<dbReference type="GO" id="GO:0044331">
    <property type="term" value="P:cell-cell adhesion mediated by cadherin"/>
    <property type="evidence" value="ECO:0007669"/>
    <property type="project" value="TreeGrafter"/>
</dbReference>
<dbReference type="GO" id="GO:0060027">
    <property type="term" value="P:convergent extension involved in gastrulation"/>
    <property type="evidence" value="ECO:0007669"/>
    <property type="project" value="UniProtKB-ARBA"/>
</dbReference>
<dbReference type="EMBL" id="CAWUFR010000097">
    <property type="protein sequence ID" value="CAK6966825.1"/>
    <property type="molecule type" value="Genomic_DNA"/>
</dbReference>
<dbReference type="GO" id="GO:0030057">
    <property type="term" value="C:desmosome"/>
    <property type="evidence" value="ECO:0007669"/>
    <property type="project" value="UniProtKB-SubCell"/>
</dbReference>
<dbReference type="FunFam" id="2.60.40.60:FF:000027">
    <property type="entry name" value="Cadherin 2"/>
    <property type="match status" value="1"/>
</dbReference>
<organism evidence="20 21">
    <name type="scientific">Scomber scombrus</name>
    <name type="common">Atlantic mackerel</name>
    <name type="synonym">Scomber vernalis</name>
    <dbReference type="NCBI Taxonomy" id="13677"/>
    <lineage>
        <taxon>Eukaryota</taxon>
        <taxon>Metazoa</taxon>
        <taxon>Chordata</taxon>
        <taxon>Craniata</taxon>
        <taxon>Vertebrata</taxon>
        <taxon>Euteleostomi</taxon>
        <taxon>Actinopterygii</taxon>
        <taxon>Neopterygii</taxon>
        <taxon>Teleostei</taxon>
        <taxon>Neoteleostei</taxon>
        <taxon>Acanthomorphata</taxon>
        <taxon>Pelagiaria</taxon>
        <taxon>Scombriformes</taxon>
        <taxon>Scombridae</taxon>
        <taxon>Scomber</taxon>
    </lineage>
</organism>
<dbReference type="GO" id="GO:0007043">
    <property type="term" value="P:cell-cell junction assembly"/>
    <property type="evidence" value="ECO:0007669"/>
    <property type="project" value="TreeGrafter"/>
</dbReference>
<dbReference type="SMART" id="SM01055">
    <property type="entry name" value="Cadherin_pro"/>
    <property type="match status" value="1"/>
</dbReference>
<dbReference type="GO" id="GO:0008013">
    <property type="term" value="F:beta-catenin binding"/>
    <property type="evidence" value="ECO:0007669"/>
    <property type="project" value="TreeGrafter"/>
</dbReference>
<dbReference type="InterPro" id="IPR015919">
    <property type="entry name" value="Cadherin-like_sf"/>
</dbReference>
<feature type="domain" description="Cadherin" evidence="19">
    <location>
        <begin position="344"/>
        <end position="456"/>
    </location>
</feature>
<dbReference type="GO" id="GO:0005912">
    <property type="term" value="C:adherens junction"/>
    <property type="evidence" value="ECO:0007669"/>
    <property type="project" value="TreeGrafter"/>
</dbReference>
<dbReference type="AlphaFoldDB" id="A0AAV1P527"/>
<evidence type="ECO:0000256" key="17">
    <source>
        <dbReference type="SAM" id="Phobius"/>
    </source>
</evidence>
<evidence type="ECO:0000256" key="16">
    <source>
        <dbReference type="RuleBase" id="RU004358"/>
    </source>
</evidence>
<dbReference type="SMART" id="SM00112">
    <property type="entry name" value="CA"/>
    <property type="match status" value="4"/>
</dbReference>
<protein>
    <submittedName>
        <fullName evidence="20">Desmocollin 2-like protein isoform X1</fullName>
    </submittedName>
</protein>
<evidence type="ECO:0000256" key="5">
    <source>
        <dbReference type="ARBA" id="ARBA00022723"/>
    </source>
</evidence>
<dbReference type="GO" id="GO:0016342">
    <property type="term" value="C:catenin complex"/>
    <property type="evidence" value="ECO:0007669"/>
    <property type="project" value="TreeGrafter"/>
</dbReference>
<dbReference type="PANTHER" id="PTHR24027:SF422">
    <property type="entry name" value="CADHERIN DOMAIN-CONTAINING PROTEIN"/>
    <property type="match status" value="1"/>
</dbReference>
<keyword evidence="21" id="KW-1185">Reference proteome</keyword>
<evidence type="ECO:0000256" key="18">
    <source>
        <dbReference type="SAM" id="SignalP"/>
    </source>
</evidence>
<dbReference type="Proteomes" id="UP001314229">
    <property type="component" value="Unassembled WGS sequence"/>
</dbReference>
<keyword evidence="4 15" id="KW-0812">Transmembrane</keyword>
<dbReference type="Gene3D" id="4.10.900.10">
    <property type="entry name" value="TCF3-CBD (Catenin binding domain)"/>
    <property type="match status" value="1"/>
</dbReference>
<keyword evidence="13" id="KW-0325">Glycoprotein</keyword>
<dbReference type="PROSITE" id="PS00232">
    <property type="entry name" value="CADHERIN_1"/>
    <property type="match status" value="2"/>
</dbReference>
<keyword evidence="9 15" id="KW-0130">Cell adhesion</keyword>
<dbReference type="GO" id="GO:0007156">
    <property type="term" value="P:homophilic cell adhesion via plasma membrane adhesion molecules"/>
    <property type="evidence" value="ECO:0007669"/>
    <property type="project" value="InterPro"/>
</dbReference>
<evidence type="ECO:0000256" key="3">
    <source>
        <dbReference type="ARBA" id="ARBA00022475"/>
    </source>
</evidence>
<evidence type="ECO:0000256" key="10">
    <source>
        <dbReference type="ARBA" id="ARBA00022949"/>
    </source>
</evidence>
<feature type="transmembrane region" description="Helical" evidence="17">
    <location>
        <begin position="672"/>
        <end position="696"/>
    </location>
</feature>
<comment type="function">
    <text evidence="16">A component of desmosome cell-cell junctions which are required for positive regulation of cellular adhesion. Involved in the interaction of plaque proteins and intermediate filaments mediating cell-cell adhesion.</text>
</comment>
<feature type="domain" description="Cadherin" evidence="19">
    <location>
        <begin position="128"/>
        <end position="236"/>
    </location>
</feature>
<dbReference type="InterPro" id="IPR002126">
    <property type="entry name" value="Cadherin-like_dom"/>
</dbReference>
<dbReference type="FunFam" id="2.60.40.60:FF:000019">
    <property type="entry name" value="Cadherin 2"/>
    <property type="match status" value="1"/>
</dbReference>
<keyword evidence="8 14" id="KW-0106">Calcium</keyword>
<evidence type="ECO:0000256" key="6">
    <source>
        <dbReference type="ARBA" id="ARBA00022729"/>
    </source>
</evidence>
<keyword evidence="7" id="KW-0677">Repeat</keyword>
<evidence type="ECO:0000256" key="8">
    <source>
        <dbReference type="ARBA" id="ARBA00022837"/>
    </source>
</evidence>
<sequence>MANVLIFDICLMLLLSRVESCLIPGSLYVIVPQTIPVGYQITKVAAANCDTKSLHFISRDPSFTVSGDGAVVAVSPVSVAARGRTFSVWAQDNSGPESEMEVHLVHTTVHERVREQTGKGFLKRSKRRWSPPPFNIVENDKGPYPKDIEKIVSDSEAKYSVYYTLSGPGYDQEPAGVFSFNSESGMLSVLKEVDREAYPFFILTAKVFDKSTRVETDLPLDIRIDVDDENDNYPQFKNQLEYTVFEQCKPGTVVGKVDATDRDKPGTLHVKIRYTLLTGLDLFAIHPTTGVISTVTNTLDREVKDKHMVVVQIKDWDGAVKGLATTGTATISLADINDNPPTFKKTSYEVNVKENENEKLVLRIPVDDKDLINTPNWIAKFLVTKGNENGNFRIDTDPQTNEGLLYISKPLDHEKAKNVKLEIMARNEADLNGTVAQWLSIPVDVTVGDIDEGPEFTAPTVRFTVKENTPNGTLIGSYTAVDPETKSSNGIKYYKVTDPGSWISVDRNTGELRVANTIDRESELVNNGIYNITMKAVDASAKTGTGTVIIQVEDDNDNKPMLPTSEMVLCEKEGELRSLVVVAEDLDQSPYSSPFTFTLLDDPDGKWSVKKYNDTAATLQQIKELPTGVHKVTLDVKDLQGIGEKQTVRVRICQCRNGACLTKPSSVSLGPLALLAMLLPLALLLLLGILLALFCVTKKDKLAVDDTEGSGGILLPSNTEAPGEEVDSSLIIVPKTGFEQAVKGSAKGTLLNAGWMGNKSSSTIGAQSTHENGLYKSGAVTSGMQDFYSSGQYDSQYATQQFNGTHLVGSGVGFDNRHLIQDSAFLHTWQTNGCYIDQKMAYLGTEEDGRYADDIIHSYGFEGVGSAAGSVGCCSDVGDNDNLDFLNTLGPKFKTLAGICTKT</sequence>
<dbReference type="PANTHER" id="PTHR24027">
    <property type="entry name" value="CADHERIN-23"/>
    <property type="match status" value="1"/>
</dbReference>
<feature type="domain" description="Cadherin" evidence="19">
    <location>
        <begin position="457"/>
        <end position="562"/>
    </location>
</feature>
<dbReference type="PRINTS" id="PR00205">
    <property type="entry name" value="CADHERIN"/>
</dbReference>
<dbReference type="GO" id="GO:0045296">
    <property type="term" value="F:cadherin binding"/>
    <property type="evidence" value="ECO:0007669"/>
    <property type="project" value="TreeGrafter"/>
</dbReference>
<keyword evidence="6 18" id="KW-0732">Signal</keyword>
<proteinExistence type="predicted"/>
<dbReference type="PRINTS" id="PR01818">
    <property type="entry name" value="DESMOCADHERN"/>
</dbReference>
<feature type="signal peptide" evidence="18">
    <location>
        <begin position="1"/>
        <end position="20"/>
    </location>
</feature>
<feature type="chain" id="PRO_5043965313" evidence="18">
    <location>
        <begin position="21"/>
        <end position="903"/>
    </location>
</feature>
<keyword evidence="12 17" id="KW-0472">Membrane</keyword>
<evidence type="ECO:0000256" key="7">
    <source>
        <dbReference type="ARBA" id="ARBA00022737"/>
    </source>
</evidence>
<dbReference type="InterPro" id="IPR000233">
    <property type="entry name" value="Cadherin_Y-type_LIR"/>
</dbReference>
<dbReference type="Pfam" id="PF08758">
    <property type="entry name" value="Cadherin_pro"/>
    <property type="match status" value="1"/>
</dbReference>
<accession>A0AAV1P527</accession>
<dbReference type="GO" id="GO:0005509">
    <property type="term" value="F:calcium ion binding"/>
    <property type="evidence" value="ECO:0007669"/>
    <property type="project" value="UniProtKB-UniRule"/>
</dbReference>
<dbReference type="Pfam" id="PF01049">
    <property type="entry name" value="CADH_Y-type_LIR"/>
    <property type="match status" value="1"/>
</dbReference>
<dbReference type="GO" id="GO:0016477">
    <property type="term" value="P:cell migration"/>
    <property type="evidence" value="ECO:0007669"/>
    <property type="project" value="TreeGrafter"/>
</dbReference>
<dbReference type="CDD" id="cd11304">
    <property type="entry name" value="Cadherin_repeat"/>
    <property type="match status" value="3"/>
</dbReference>
<feature type="domain" description="Cadherin" evidence="19">
    <location>
        <begin position="236"/>
        <end position="343"/>
    </location>
</feature>
<comment type="caution">
    <text evidence="20">The sequence shown here is derived from an EMBL/GenBank/DDBJ whole genome shotgun (WGS) entry which is preliminary data.</text>
</comment>
<dbReference type="InterPro" id="IPR039808">
    <property type="entry name" value="Cadherin"/>
</dbReference>
<dbReference type="GO" id="GO:0000902">
    <property type="term" value="P:cell morphogenesis"/>
    <property type="evidence" value="ECO:0007669"/>
    <property type="project" value="TreeGrafter"/>
</dbReference>
<keyword evidence="10" id="KW-0965">Cell junction</keyword>
<dbReference type="FunFam" id="2.60.40.60:FF:000011">
    <property type="entry name" value="Cadherin 1"/>
    <property type="match status" value="1"/>
</dbReference>
<dbReference type="GO" id="GO:0016339">
    <property type="term" value="P:calcium-dependent cell-cell adhesion via plasma membrane cell adhesion molecules"/>
    <property type="evidence" value="ECO:0007669"/>
    <property type="project" value="TreeGrafter"/>
</dbReference>
<evidence type="ECO:0000259" key="19">
    <source>
        <dbReference type="PROSITE" id="PS50268"/>
    </source>
</evidence>
<dbReference type="InterPro" id="IPR009122">
    <property type="entry name" value="Desmosomal_cadherin"/>
</dbReference>
<gene>
    <name evidence="20" type="ORF">FSCOSCO3_A005171</name>
</gene>
<keyword evidence="11 17" id="KW-1133">Transmembrane helix</keyword>
<evidence type="ECO:0000256" key="15">
    <source>
        <dbReference type="RuleBase" id="RU003318"/>
    </source>
</evidence>
<evidence type="ECO:0000256" key="11">
    <source>
        <dbReference type="ARBA" id="ARBA00022989"/>
    </source>
</evidence>
<dbReference type="FunFam" id="2.60.40.60:FF:000031">
    <property type="entry name" value="Cadherin 3"/>
    <property type="match status" value="1"/>
</dbReference>
<comment type="subcellular location">
    <subcellularLocation>
        <location evidence="2">Cell junction</location>
        <location evidence="2">Desmosome</location>
    </subcellularLocation>
    <subcellularLocation>
        <location evidence="1 15">Cell membrane</location>
        <topology evidence="1 15">Single-pass type I membrane protein</topology>
    </subcellularLocation>
</comment>
<evidence type="ECO:0000256" key="4">
    <source>
        <dbReference type="ARBA" id="ARBA00022692"/>
    </source>
</evidence>
<name>A0AAV1P527_SCOSC</name>
<evidence type="ECO:0000313" key="20">
    <source>
        <dbReference type="EMBL" id="CAK6966825.1"/>
    </source>
</evidence>
<dbReference type="InterPro" id="IPR014868">
    <property type="entry name" value="Cadherin_pro_dom"/>
</dbReference>